<feature type="region of interest" description="Disordered" evidence="1">
    <location>
        <begin position="1"/>
        <end position="21"/>
    </location>
</feature>
<gene>
    <name evidence="2" type="ORF">GCM10010315_41450</name>
</gene>
<dbReference type="EMBL" id="BAAASL010000015">
    <property type="protein sequence ID" value="GAA2720622.1"/>
    <property type="molecule type" value="Genomic_DNA"/>
</dbReference>
<dbReference type="Proteomes" id="UP001500886">
    <property type="component" value="Unassembled WGS sequence"/>
</dbReference>
<sequence>MSPRTALTPPDEGLAIGFQPPPPAADTRALHQLQHALAPGERPLLFLAEAVLLYAACIEAVGGLGRGAGIRRVRVIAFAEAERMALSGQVTDAVTVTSLFRARQAPLGAAGPAV</sequence>
<evidence type="ECO:0000313" key="3">
    <source>
        <dbReference type="Proteomes" id="UP001500886"/>
    </source>
</evidence>
<dbReference type="RefSeq" id="WP_344436879.1">
    <property type="nucleotide sequence ID" value="NZ_BAAASL010000015.1"/>
</dbReference>
<comment type="caution">
    <text evidence="2">The sequence shown here is derived from an EMBL/GenBank/DDBJ whole genome shotgun (WGS) entry which is preliminary data.</text>
</comment>
<keyword evidence="3" id="KW-1185">Reference proteome</keyword>
<evidence type="ECO:0000256" key="1">
    <source>
        <dbReference type="SAM" id="MobiDB-lite"/>
    </source>
</evidence>
<name>A0ABP6GD74_9ACTN</name>
<organism evidence="2 3">
    <name type="scientific">Streptomyces luteosporeus</name>
    <dbReference type="NCBI Taxonomy" id="173856"/>
    <lineage>
        <taxon>Bacteria</taxon>
        <taxon>Bacillati</taxon>
        <taxon>Actinomycetota</taxon>
        <taxon>Actinomycetes</taxon>
        <taxon>Kitasatosporales</taxon>
        <taxon>Streptomycetaceae</taxon>
        <taxon>Streptomyces</taxon>
    </lineage>
</organism>
<reference evidence="3" key="1">
    <citation type="journal article" date="2019" name="Int. J. Syst. Evol. Microbiol.">
        <title>The Global Catalogue of Microorganisms (GCM) 10K type strain sequencing project: providing services to taxonomists for standard genome sequencing and annotation.</title>
        <authorList>
            <consortium name="The Broad Institute Genomics Platform"/>
            <consortium name="The Broad Institute Genome Sequencing Center for Infectious Disease"/>
            <person name="Wu L."/>
            <person name="Ma J."/>
        </authorList>
    </citation>
    <scope>NUCLEOTIDE SEQUENCE [LARGE SCALE GENOMIC DNA]</scope>
    <source>
        <strain evidence="3">JCM 4542</strain>
    </source>
</reference>
<protein>
    <submittedName>
        <fullName evidence="2">Uncharacterized protein</fullName>
    </submittedName>
</protein>
<evidence type="ECO:0000313" key="2">
    <source>
        <dbReference type="EMBL" id="GAA2720622.1"/>
    </source>
</evidence>
<proteinExistence type="predicted"/>
<accession>A0ABP6GD74</accession>